<organism evidence="2 3">
    <name type="scientific">Microthyrium microscopicum</name>
    <dbReference type="NCBI Taxonomy" id="703497"/>
    <lineage>
        <taxon>Eukaryota</taxon>
        <taxon>Fungi</taxon>
        <taxon>Dikarya</taxon>
        <taxon>Ascomycota</taxon>
        <taxon>Pezizomycotina</taxon>
        <taxon>Dothideomycetes</taxon>
        <taxon>Dothideomycetes incertae sedis</taxon>
        <taxon>Microthyriales</taxon>
        <taxon>Microthyriaceae</taxon>
        <taxon>Microthyrium</taxon>
    </lineage>
</organism>
<dbReference type="InterPro" id="IPR052897">
    <property type="entry name" value="Sec-Metab_Biosynth_Hydrolase"/>
</dbReference>
<dbReference type="Proteomes" id="UP000799302">
    <property type="component" value="Unassembled WGS sequence"/>
</dbReference>
<dbReference type="PANTHER" id="PTHR37017:SF11">
    <property type="entry name" value="ESTERASE_LIPASE_THIOESTERASE DOMAIN-CONTAINING PROTEIN"/>
    <property type="match status" value="1"/>
</dbReference>
<accession>A0A6A6U7P1</accession>
<dbReference type="Pfam" id="PF12697">
    <property type="entry name" value="Abhydrolase_6"/>
    <property type="match status" value="1"/>
</dbReference>
<evidence type="ECO:0000313" key="2">
    <source>
        <dbReference type="EMBL" id="KAF2667108.1"/>
    </source>
</evidence>
<dbReference type="Gene3D" id="3.40.50.1820">
    <property type="entry name" value="alpha/beta hydrolase"/>
    <property type="match status" value="1"/>
</dbReference>
<keyword evidence="2" id="KW-0378">Hydrolase</keyword>
<protein>
    <submittedName>
        <fullName evidence="2">Alpha/beta-hydrolase</fullName>
    </submittedName>
</protein>
<name>A0A6A6U7P1_9PEZI</name>
<dbReference type="AlphaFoldDB" id="A0A6A6U7P1"/>
<dbReference type="EMBL" id="MU004238">
    <property type="protein sequence ID" value="KAF2667108.1"/>
    <property type="molecule type" value="Genomic_DNA"/>
</dbReference>
<dbReference type="InterPro" id="IPR029058">
    <property type="entry name" value="AB_hydrolase_fold"/>
</dbReference>
<keyword evidence="3" id="KW-1185">Reference proteome</keyword>
<reference evidence="2" key="1">
    <citation type="journal article" date="2020" name="Stud. Mycol.">
        <title>101 Dothideomycetes genomes: a test case for predicting lifestyles and emergence of pathogens.</title>
        <authorList>
            <person name="Haridas S."/>
            <person name="Albert R."/>
            <person name="Binder M."/>
            <person name="Bloem J."/>
            <person name="Labutti K."/>
            <person name="Salamov A."/>
            <person name="Andreopoulos B."/>
            <person name="Baker S."/>
            <person name="Barry K."/>
            <person name="Bills G."/>
            <person name="Bluhm B."/>
            <person name="Cannon C."/>
            <person name="Castanera R."/>
            <person name="Culley D."/>
            <person name="Daum C."/>
            <person name="Ezra D."/>
            <person name="Gonzalez J."/>
            <person name="Henrissat B."/>
            <person name="Kuo A."/>
            <person name="Liang C."/>
            <person name="Lipzen A."/>
            <person name="Lutzoni F."/>
            <person name="Magnuson J."/>
            <person name="Mondo S."/>
            <person name="Nolan M."/>
            <person name="Ohm R."/>
            <person name="Pangilinan J."/>
            <person name="Park H.-J."/>
            <person name="Ramirez L."/>
            <person name="Alfaro M."/>
            <person name="Sun H."/>
            <person name="Tritt A."/>
            <person name="Yoshinaga Y."/>
            <person name="Zwiers L.-H."/>
            <person name="Turgeon B."/>
            <person name="Goodwin S."/>
            <person name="Spatafora J."/>
            <person name="Crous P."/>
            <person name="Grigoriev I."/>
        </authorList>
    </citation>
    <scope>NUCLEOTIDE SEQUENCE</scope>
    <source>
        <strain evidence="2">CBS 115976</strain>
    </source>
</reference>
<proteinExistence type="predicted"/>
<sequence length="265" mass="28622">MANKLPTIVLVHGAFHVPAAYEPLTSILESSGYRVSAPHLPSTEDIPAIASMDPDVETIRSAVLKELGDGQDVVMFLHSYGGVPGSEALRGLSKSDRKASGEQTGVIAIVCGGANLLEEGEALSDHQVMEPKVAQFYFEQAMKDGDGYLRVSPEDAVSFFYGSQSPDVISHVGKLLKPWAMGVSMTKTTYAAWRHIPTTYIFSTEDKSMIPESFERILGKKKVDGTTPAMEVVTLEGADHSPFLDRPDVVANVIRRVAGETEIAI</sequence>
<dbReference type="GO" id="GO:0016787">
    <property type="term" value="F:hydrolase activity"/>
    <property type="evidence" value="ECO:0007669"/>
    <property type="project" value="UniProtKB-KW"/>
</dbReference>
<dbReference type="OrthoDB" id="1263307at2759"/>
<feature type="domain" description="AB hydrolase-1" evidence="1">
    <location>
        <begin position="8"/>
        <end position="252"/>
    </location>
</feature>
<dbReference type="SUPFAM" id="SSF53474">
    <property type="entry name" value="alpha/beta-Hydrolases"/>
    <property type="match status" value="1"/>
</dbReference>
<dbReference type="PANTHER" id="PTHR37017">
    <property type="entry name" value="AB HYDROLASE-1 DOMAIN-CONTAINING PROTEIN-RELATED"/>
    <property type="match status" value="1"/>
</dbReference>
<dbReference type="InterPro" id="IPR000073">
    <property type="entry name" value="AB_hydrolase_1"/>
</dbReference>
<gene>
    <name evidence="2" type="ORF">BT63DRAFT_329704</name>
</gene>
<evidence type="ECO:0000313" key="3">
    <source>
        <dbReference type="Proteomes" id="UP000799302"/>
    </source>
</evidence>
<evidence type="ECO:0000259" key="1">
    <source>
        <dbReference type="Pfam" id="PF12697"/>
    </source>
</evidence>